<reference evidence="2 3" key="1">
    <citation type="journal article" date="2023" name="Science">
        <title>Elucidation of the pathway for biosynthesis of saponin adjuvants from the soapbark tree.</title>
        <authorList>
            <person name="Reed J."/>
            <person name="Orme A."/>
            <person name="El-Demerdash A."/>
            <person name="Owen C."/>
            <person name="Martin L.B.B."/>
            <person name="Misra R.C."/>
            <person name="Kikuchi S."/>
            <person name="Rejzek M."/>
            <person name="Martin A.C."/>
            <person name="Harkess A."/>
            <person name="Leebens-Mack J."/>
            <person name="Louveau T."/>
            <person name="Stephenson M.J."/>
            <person name="Osbourn A."/>
        </authorList>
    </citation>
    <scope>NUCLEOTIDE SEQUENCE [LARGE SCALE GENOMIC DNA]</scope>
    <source>
        <tissue evidence="2">Leaf</tissue>
    </source>
</reference>
<proteinExistence type="predicted"/>
<comment type="caution">
    <text evidence="2">The sequence shown here is derived from an EMBL/GenBank/DDBJ whole genome shotgun (WGS) entry which is preliminary data.</text>
</comment>
<organism evidence="2 3">
    <name type="scientific">Quillaja saponaria</name>
    <name type="common">Soap bark tree</name>
    <dbReference type="NCBI Taxonomy" id="32244"/>
    <lineage>
        <taxon>Eukaryota</taxon>
        <taxon>Viridiplantae</taxon>
        <taxon>Streptophyta</taxon>
        <taxon>Embryophyta</taxon>
        <taxon>Tracheophyta</taxon>
        <taxon>Spermatophyta</taxon>
        <taxon>Magnoliopsida</taxon>
        <taxon>eudicotyledons</taxon>
        <taxon>Gunneridae</taxon>
        <taxon>Pentapetalae</taxon>
        <taxon>rosids</taxon>
        <taxon>fabids</taxon>
        <taxon>Fabales</taxon>
        <taxon>Quillajaceae</taxon>
        <taxon>Quillaja</taxon>
    </lineage>
</organism>
<evidence type="ECO:0000313" key="2">
    <source>
        <dbReference type="EMBL" id="KAJ7981489.1"/>
    </source>
</evidence>
<dbReference type="Proteomes" id="UP001163823">
    <property type="component" value="Chromosome 1"/>
</dbReference>
<dbReference type="AlphaFoldDB" id="A0AAD7VN49"/>
<name>A0AAD7VN49_QUISA</name>
<protein>
    <submittedName>
        <fullName evidence="2">Uncharacterized protein</fullName>
    </submittedName>
</protein>
<evidence type="ECO:0000256" key="1">
    <source>
        <dbReference type="SAM" id="MobiDB-lite"/>
    </source>
</evidence>
<evidence type="ECO:0000313" key="3">
    <source>
        <dbReference type="Proteomes" id="UP001163823"/>
    </source>
</evidence>
<dbReference type="KEGG" id="qsa:O6P43_000747"/>
<sequence>MFMVEHEGLHAYVYHFAAVVVKYYAACLSEATKNHVKLGAEEGEEGGTETGIAEGGRATEPEPEPEPKPTPPTQGCSKQSTGCSMMASHSFLLLCNGFSGKQFLRSSYTMPFDVKFWHIPSSSQKKL</sequence>
<accession>A0AAD7VN49</accession>
<gene>
    <name evidence="2" type="ORF">O6P43_000747</name>
</gene>
<dbReference type="EMBL" id="JARAOO010000001">
    <property type="protein sequence ID" value="KAJ7981489.1"/>
    <property type="molecule type" value="Genomic_DNA"/>
</dbReference>
<feature type="region of interest" description="Disordered" evidence="1">
    <location>
        <begin position="39"/>
        <end position="81"/>
    </location>
</feature>
<keyword evidence="3" id="KW-1185">Reference proteome</keyword>